<dbReference type="AlphaFoldDB" id="A0AAP0GFZ1"/>
<dbReference type="Proteomes" id="UP001418222">
    <property type="component" value="Unassembled WGS sequence"/>
</dbReference>
<comment type="function">
    <text evidence="1 14">Adds a GMP to the 5'-end of tRNA(His) after transcription and RNase P cleavage.</text>
</comment>
<keyword evidence="8 14" id="KW-0479">Metal-binding</keyword>
<evidence type="ECO:0000256" key="5">
    <source>
        <dbReference type="ARBA" id="ARBA00022679"/>
    </source>
</evidence>
<organism evidence="19 20">
    <name type="scientific">Platanthera zijinensis</name>
    <dbReference type="NCBI Taxonomy" id="2320716"/>
    <lineage>
        <taxon>Eukaryota</taxon>
        <taxon>Viridiplantae</taxon>
        <taxon>Streptophyta</taxon>
        <taxon>Embryophyta</taxon>
        <taxon>Tracheophyta</taxon>
        <taxon>Spermatophyta</taxon>
        <taxon>Magnoliopsida</taxon>
        <taxon>Liliopsida</taxon>
        <taxon>Asparagales</taxon>
        <taxon>Orchidaceae</taxon>
        <taxon>Orchidoideae</taxon>
        <taxon>Orchideae</taxon>
        <taxon>Orchidinae</taxon>
        <taxon>Platanthera</taxon>
    </lineage>
</organism>
<evidence type="ECO:0000313" key="20">
    <source>
        <dbReference type="Proteomes" id="UP001418222"/>
    </source>
</evidence>
<dbReference type="GO" id="GO:0005654">
    <property type="term" value="C:nucleoplasm"/>
    <property type="evidence" value="ECO:0007669"/>
    <property type="project" value="UniProtKB-ARBA"/>
</dbReference>
<dbReference type="GO" id="GO:0000287">
    <property type="term" value="F:magnesium ion binding"/>
    <property type="evidence" value="ECO:0007669"/>
    <property type="project" value="UniProtKB-UniRule"/>
</dbReference>
<dbReference type="InterPro" id="IPR038469">
    <property type="entry name" value="tRNAHis_GuaTrfase_Thg1_sf"/>
</dbReference>
<feature type="binding site" evidence="16">
    <location>
        <position position="29"/>
    </location>
    <ligand>
        <name>Mg(2+)</name>
        <dbReference type="ChEBI" id="CHEBI:18420"/>
        <label>2</label>
        <note>catalytic</note>
    </ligand>
</feature>
<evidence type="ECO:0000256" key="13">
    <source>
        <dbReference type="ARBA" id="ARBA00047281"/>
    </source>
</evidence>
<evidence type="ECO:0000256" key="16">
    <source>
        <dbReference type="PIRSR" id="PIRSR028980-2"/>
    </source>
</evidence>
<sequence length="259" mass="30601">MANSKYEYVKKFEMEDKLPPCNWIIVRIDGWHFHGFSDTHEFDKPNDENALNLMNSCAVSMAEHFTDIVFAYGVSDEYSFIWSERSQSYGRRASKILSLCVSYFTSMYVIKWKDFFPQKDLKKPPCFDGRIVLYPRVKMVRDYLCWRQVDCHINNQYNTCCWMLIKSGKSEKEAQELLKGTLAKDKNELLFQQFGINYNELPDIFRKGSCVYKDYAEEMVKVDACGNPVKRRRERVVVGHFDIIGDGFWDEHPYILKED</sequence>
<feature type="binding site" evidence="16">
    <location>
        <position position="30"/>
    </location>
    <ligand>
        <name>Mg(2+)</name>
        <dbReference type="ChEBI" id="CHEBI:18420"/>
        <label>1</label>
        <note>catalytic</note>
    </ligand>
</feature>
<keyword evidence="9 14" id="KW-0547">Nucleotide-binding</keyword>
<evidence type="ECO:0000256" key="6">
    <source>
        <dbReference type="ARBA" id="ARBA00022694"/>
    </source>
</evidence>
<keyword evidence="5 14" id="KW-0808">Transferase</keyword>
<evidence type="ECO:0000256" key="8">
    <source>
        <dbReference type="ARBA" id="ARBA00022723"/>
    </source>
</evidence>
<feature type="binding site" evidence="16">
    <location>
        <position position="76"/>
    </location>
    <ligand>
        <name>Mg(2+)</name>
        <dbReference type="ChEBI" id="CHEBI:18420"/>
        <label>1</label>
        <note>catalytic</note>
    </ligand>
</feature>
<dbReference type="InterPro" id="IPR025845">
    <property type="entry name" value="Thg1_C_dom"/>
</dbReference>
<dbReference type="InterPro" id="IPR024956">
    <property type="entry name" value="tRNAHis_GuaTrfase_cat"/>
</dbReference>
<gene>
    <name evidence="19" type="primary">THG1</name>
    <name evidence="19" type="ORF">KSP39_PZI001476</name>
</gene>
<keyword evidence="20" id="KW-1185">Reference proteome</keyword>
<accession>A0AAP0GFZ1</accession>
<evidence type="ECO:0000256" key="10">
    <source>
        <dbReference type="ARBA" id="ARBA00022842"/>
    </source>
</evidence>
<evidence type="ECO:0000256" key="7">
    <source>
        <dbReference type="ARBA" id="ARBA00022695"/>
    </source>
</evidence>
<evidence type="ECO:0000256" key="3">
    <source>
        <dbReference type="ARBA" id="ARBA00010113"/>
    </source>
</evidence>
<dbReference type="Pfam" id="PF04446">
    <property type="entry name" value="Thg1"/>
    <property type="match status" value="1"/>
</dbReference>
<keyword evidence="7 14" id="KW-0548">Nucleotidyltransferase</keyword>
<dbReference type="InterPro" id="IPR007537">
    <property type="entry name" value="tRNAHis_GuaTrfase_Thg1"/>
</dbReference>
<evidence type="ECO:0000256" key="9">
    <source>
        <dbReference type="ARBA" id="ARBA00022741"/>
    </source>
</evidence>
<evidence type="ECO:0000256" key="12">
    <source>
        <dbReference type="ARBA" id="ARBA00023242"/>
    </source>
</evidence>
<comment type="catalytic activity">
    <reaction evidence="13 14">
        <text>a 5'-end ribonucleotide-tRNA(His) + GTP + ATP + H2O = a 5'-end phospho-guanosine-ribonucleotide-tRNA(His) + AMP + 2 diphosphate + H(+)</text>
        <dbReference type="Rhea" id="RHEA:54564"/>
        <dbReference type="Rhea" id="RHEA-COMP:14193"/>
        <dbReference type="Rhea" id="RHEA-COMP:14917"/>
        <dbReference type="ChEBI" id="CHEBI:15377"/>
        <dbReference type="ChEBI" id="CHEBI:15378"/>
        <dbReference type="ChEBI" id="CHEBI:30616"/>
        <dbReference type="ChEBI" id="CHEBI:33019"/>
        <dbReference type="ChEBI" id="CHEBI:37565"/>
        <dbReference type="ChEBI" id="CHEBI:138282"/>
        <dbReference type="ChEBI" id="CHEBI:141847"/>
        <dbReference type="ChEBI" id="CHEBI:456215"/>
        <dbReference type="EC" id="2.7.7.79"/>
    </reaction>
</comment>
<dbReference type="Pfam" id="PF14413">
    <property type="entry name" value="Thg1C"/>
    <property type="match status" value="1"/>
</dbReference>
<protein>
    <recommendedName>
        <fullName evidence="4 14">tRNA(His) guanylyltransferase</fullName>
        <ecNumber evidence="4 14">2.7.7.79</ecNumber>
    </recommendedName>
    <alternativeName>
        <fullName evidence="14">tRNA-histidine guanylyltransferase</fullName>
    </alternativeName>
</protein>
<feature type="binding site" evidence="16">
    <location>
        <position position="76"/>
    </location>
    <ligand>
        <name>Mg(2+)</name>
        <dbReference type="ChEBI" id="CHEBI:18420"/>
        <label>2</label>
        <note>catalytic</note>
    </ligand>
</feature>
<comment type="caution">
    <text evidence="19">The sequence shown here is derived from an EMBL/GenBank/DDBJ whole genome shotgun (WGS) entry which is preliminary data.</text>
</comment>
<dbReference type="PANTHER" id="PTHR12729">
    <property type="entry name" value="TRNA(HIS) GUANYLYLTRANSFERASE-RELATED"/>
    <property type="match status" value="1"/>
</dbReference>
<feature type="domain" description="tRNAHis guanylyltransferase catalytic" evidence="17">
    <location>
        <begin position="6"/>
        <end position="135"/>
    </location>
</feature>
<comment type="subcellular location">
    <subcellularLocation>
        <location evidence="2">Nucleus</location>
    </subcellularLocation>
</comment>
<evidence type="ECO:0000256" key="4">
    <source>
        <dbReference type="ARBA" id="ARBA00012511"/>
    </source>
</evidence>
<evidence type="ECO:0000256" key="14">
    <source>
        <dbReference type="PIRNR" id="PIRNR028980"/>
    </source>
</evidence>
<dbReference type="PIRSF" id="PIRSF028980">
    <property type="entry name" value="tRNAHis_guanylyltransferase"/>
    <property type="match status" value="1"/>
</dbReference>
<evidence type="ECO:0000256" key="1">
    <source>
        <dbReference type="ARBA" id="ARBA00002939"/>
    </source>
</evidence>
<reference evidence="19 20" key="1">
    <citation type="journal article" date="2022" name="Nat. Plants">
        <title>Genomes of leafy and leafless Platanthera orchids illuminate the evolution of mycoheterotrophy.</title>
        <authorList>
            <person name="Li M.H."/>
            <person name="Liu K.W."/>
            <person name="Li Z."/>
            <person name="Lu H.C."/>
            <person name="Ye Q.L."/>
            <person name="Zhang D."/>
            <person name="Wang J.Y."/>
            <person name="Li Y.F."/>
            <person name="Zhong Z.M."/>
            <person name="Liu X."/>
            <person name="Yu X."/>
            <person name="Liu D.K."/>
            <person name="Tu X.D."/>
            <person name="Liu B."/>
            <person name="Hao Y."/>
            <person name="Liao X.Y."/>
            <person name="Jiang Y.T."/>
            <person name="Sun W.H."/>
            <person name="Chen J."/>
            <person name="Chen Y.Q."/>
            <person name="Ai Y."/>
            <person name="Zhai J.W."/>
            <person name="Wu S.S."/>
            <person name="Zhou Z."/>
            <person name="Hsiao Y.Y."/>
            <person name="Wu W.L."/>
            <person name="Chen Y.Y."/>
            <person name="Lin Y.F."/>
            <person name="Hsu J.L."/>
            <person name="Li C.Y."/>
            <person name="Wang Z.W."/>
            <person name="Zhao X."/>
            <person name="Zhong W.Y."/>
            <person name="Ma X.K."/>
            <person name="Ma L."/>
            <person name="Huang J."/>
            <person name="Chen G.Z."/>
            <person name="Huang M.Z."/>
            <person name="Huang L."/>
            <person name="Peng D.H."/>
            <person name="Luo Y.B."/>
            <person name="Zou S.Q."/>
            <person name="Chen S.P."/>
            <person name="Lan S."/>
            <person name="Tsai W.C."/>
            <person name="Van de Peer Y."/>
            <person name="Liu Z.J."/>
        </authorList>
    </citation>
    <scope>NUCLEOTIDE SEQUENCE [LARGE SCALE GENOMIC DNA]</scope>
    <source>
        <strain evidence="19">Lor287</strain>
    </source>
</reference>
<dbReference type="EC" id="2.7.7.79" evidence="4 14"/>
<keyword evidence="12" id="KW-0539">Nucleus</keyword>
<dbReference type="GO" id="GO:0008193">
    <property type="term" value="F:tRNA guanylyltransferase activity"/>
    <property type="evidence" value="ECO:0007669"/>
    <property type="project" value="UniProtKB-UniRule"/>
</dbReference>
<keyword evidence="6 14" id="KW-0819">tRNA processing</keyword>
<feature type="binding site" evidence="16">
    <location>
        <position position="29"/>
    </location>
    <ligand>
        <name>Mg(2+)</name>
        <dbReference type="ChEBI" id="CHEBI:18420"/>
        <label>1</label>
        <note>catalytic</note>
    </ligand>
</feature>
<dbReference type="PANTHER" id="PTHR12729:SF6">
    <property type="entry name" value="TRNA(HIS) GUANYLYLTRANSFERASE-RELATED"/>
    <property type="match status" value="1"/>
</dbReference>
<feature type="domain" description="Thg1 C-terminal" evidence="18">
    <location>
        <begin position="139"/>
        <end position="244"/>
    </location>
</feature>
<keyword evidence="10 14" id="KW-0460">Magnesium</keyword>
<evidence type="ECO:0000256" key="2">
    <source>
        <dbReference type="ARBA" id="ARBA00004123"/>
    </source>
</evidence>
<keyword evidence="11 14" id="KW-0342">GTP-binding</keyword>
<comment type="cofactor">
    <cofactor evidence="16">
        <name>Mg(2+)</name>
        <dbReference type="ChEBI" id="CHEBI:18420"/>
    </cofactor>
    <text evidence="16">Binds 2 magnesium ions per subunit.</text>
</comment>
<evidence type="ECO:0000256" key="11">
    <source>
        <dbReference type="ARBA" id="ARBA00023134"/>
    </source>
</evidence>
<dbReference type="EMBL" id="JBBWWQ010000001">
    <property type="protein sequence ID" value="KAK8957346.1"/>
    <property type="molecule type" value="Genomic_DNA"/>
</dbReference>
<feature type="binding site" evidence="15">
    <location>
        <begin position="75"/>
        <end position="76"/>
    </location>
    <ligand>
        <name>GTP</name>
        <dbReference type="ChEBI" id="CHEBI:37565"/>
    </ligand>
</feature>
<dbReference type="GO" id="GO:0006400">
    <property type="term" value="P:tRNA modification"/>
    <property type="evidence" value="ECO:0007669"/>
    <property type="project" value="UniProtKB-UniRule"/>
</dbReference>
<evidence type="ECO:0000259" key="18">
    <source>
        <dbReference type="Pfam" id="PF14413"/>
    </source>
</evidence>
<evidence type="ECO:0000256" key="15">
    <source>
        <dbReference type="PIRSR" id="PIRSR028980-1"/>
    </source>
</evidence>
<dbReference type="GO" id="GO:0005525">
    <property type="term" value="F:GTP binding"/>
    <property type="evidence" value="ECO:0007669"/>
    <property type="project" value="UniProtKB-UniRule"/>
</dbReference>
<dbReference type="Gene3D" id="3.30.70.3000">
    <property type="match status" value="1"/>
</dbReference>
<comment type="similarity">
    <text evidence="3 14">Belongs to the tRNA(His) guanylyltransferase family.</text>
</comment>
<proteinExistence type="inferred from homology"/>
<dbReference type="FunFam" id="3.30.70.3000:FF:000002">
    <property type="entry name" value="tRNA(His) guanylyltransferase 1"/>
    <property type="match status" value="1"/>
</dbReference>
<evidence type="ECO:0000313" key="19">
    <source>
        <dbReference type="EMBL" id="KAK8957346.1"/>
    </source>
</evidence>
<name>A0AAP0GFZ1_9ASPA</name>
<evidence type="ECO:0000259" key="17">
    <source>
        <dbReference type="Pfam" id="PF04446"/>
    </source>
</evidence>